<dbReference type="AlphaFoldDB" id="A0AAV4KQN9"/>
<dbReference type="EMBL" id="BMSJ01000014">
    <property type="protein sequence ID" value="GGR48421.1"/>
    <property type="molecule type" value="Genomic_DNA"/>
</dbReference>
<feature type="region of interest" description="Disordered" evidence="1">
    <location>
        <begin position="170"/>
        <end position="192"/>
    </location>
</feature>
<gene>
    <name evidence="2" type="ORF">GCM10010497_59900</name>
</gene>
<dbReference type="InterPro" id="IPR036322">
    <property type="entry name" value="WD40_repeat_dom_sf"/>
</dbReference>
<dbReference type="SUPFAM" id="SSF50978">
    <property type="entry name" value="WD40 repeat-like"/>
    <property type="match status" value="1"/>
</dbReference>
<evidence type="ECO:0000313" key="2">
    <source>
        <dbReference type="EMBL" id="GGR48421.1"/>
    </source>
</evidence>
<comment type="caution">
    <text evidence="2">The sequence shown here is derived from an EMBL/GenBank/DDBJ whole genome shotgun (WGS) entry which is preliminary data.</text>
</comment>
<dbReference type="InterPro" id="IPR001680">
    <property type="entry name" value="WD40_rpt"/>
</dbReference>
<dbReference type="InterPro" id="IPR015943">
    <property type="entry name" value="WD40/YVTN_repeat-like_dom_sf"/>
</dbReference>
<sequence>MSGRPWSPPAAGREPAGAAILGWLQDPRAPRLCLISGAPGSGKSMFLAWLAEHATEPDTSVLRRVHGLVPLTGHSASTTAWQLAEQLQLSARTPGELLAAVAQDQRRTVIVLPDLHQSTEPEAVEELACALAAFAHVRVILETRQPSPVLLAQAPAVMDLTHPQWTDPDRQAAWAATTPAAEQGRTPTGPDHQAPLDLDDPASVCAADPLLVTASYEHTTNPHGGLRPAWLRSGPSLSRPQDPASRACVLRAALGDDADPRLRGALETLAQESGWSVRWNRVRGDINPPWPGPAQSMSTSPVSQHRSLAVLDHQGVVRLLLADDGHPLGRLTHPVTEASAITVADDETTIILGSDGRLSLHKSPTATRPHGIAGLLDQSPSIWERLLQEAAPNTGITALTSGHDQLATGDRDGTVHVLAWNNTSIEHNSTALHNATVTALATVQISAGSSLVYSGGQDGRVRLWATDREPLPSPVAERDCAVVALAAAPAEDGITLAIGWADGLVEYSTTSPDSGTSRRTFRPGPPVRALSLLPEGDLVIGTDESLICLQPR</sequence>
<dbReference type="Gene3D" id="2.130.10.10">
    <property type="entry name" value="YVTN repeat-like/Quinoprotein amine dehydrogenase"/>
    <property type="match status" value="1"/>
</dbReference>
<evidence type="ECO:0000256" key="1">
    <source>
        <dbReference type="SAM" id="MobiDB-lite"/>
    </source>
</evidence>
<feature type="compositionally biased region" description="Low complexity" evidence="1">
    <location>
        <begin position="172"/>
        <end position="181"/>
    </location>
</feature>
<evidence type="ECO:0008006" key="4">
    <source>
        <dbReference type="Google" id="ProtNLM"/>
    </source>
</evidence>
<dbReference type="Pfam" id="PF00400">
    <property type="entry name" value="WD40"/>
    <property type="match status" value="1"/>
</dbReference>
<organism evidence="2 3">
    <name type="scientific">Streptomyces cinereoruber</name>
    <dbReference type="NCBI Taxonomy" id="67260"/>
    <lineage>
        <taxon>Bacteria</taxon>
        <taxon>Bacillati</taxon>
        <taxon>Actinomycetota</taxon>
        <taxon>Actinomycetes</taxon>
        <taxon>Kitasatosporales</taxon>
        <taxon>Streptomycetaceae</taxon>
        <taxon>Streptomyces</taxon>
    </lineage>
</organism>
<name>A0AAV4KQN9_9ACTN</name>
<reference evidence="2 3" key="1">
    <citation type="journal article" date="2014" name="Int. J. Syst. Evol. Microbiol.">
        <title>Complete genome sequence of Corynebacterium casei LMG S-19264T (=DSM 44701T), isolated from a smear-ripened cheese.</title>
        <authorList>
            <consortium name="US DOE Joint Genome Institute (JGI-PGF)"/>
            <person name="Walter F."/>
            <person name="Albersmeier A."/>
            <person name="Kalinowski J."/>
            <person name="Ruckert C."/>
        </authorList>
    </citation>
    <scope>NUCLEOTIDE SEQUENCE [LARGE SCALE GENOMIC DNA]</scope>
    <source>
        <strain evidence="2 3">JCM 4205</strain>
    </source>
</reference>
<dbReference type="SUPFAM" id="SSF52540">
    <property type="entry name" value="P-loop containing nucleoside triphosphate hydrolases"/>
    <property type="match status" value="1"/>
</dbReference>
<accession>A0AAV4KQN9</accession>
<protein>
    <recommendedName>
        <fullName evidence="4">WD40 repeat domain-containing protein</fullName>
    </recommendedName>
</protein>
<dbReference type="Proteomes" id="UP000642014">
    <property type="component" value="Unassembled WGS sequence"/>
</dbReference>
<evidence type="ECO:0000313" key="3">
    <source>
        <dbReference type="Proteomes" id="UP000642014"/>
    </source>
</evidence>
<dbReference type="InterPro" id="IPR027417">
    <property type="entry name" value="P-loop_NTPase"/>
</dbReference>
<proteinExistence type="predicted"/>